<accession>A0ABV3LP57</accession>
<name>A0ABV3LP57_9ACTN</name>
<dbReference type="Proteomes" id="UP001553843">
    <property type="component" value="Unassembled WGS sequence"/>
</dbReference>
<evidence type="ECO:0000313" key="2">
    <source>
        <dbReference type="Proteomes" id="UP001553843"/>
    </source>
</evidence>
<proteinExistence type="predicted"/>
<organism evidence="1 2">
    <name type="scientific">Streptomyces huasconensis</name>
    <dbReference type="NCBI Taxonomy" id="1854574"/>
    <lineage>
        <taxon>Bacteria</taxon>
        <taxon>Bacillati</taxon>
        <taxon>Actinomycetota</taxon>
        <taxon>Actinomycetes</taxon>
        <taxon>Kitasatosporales</taxon>
        <taxon>Streptomycetaceae</taxon>
        <taxon>Streptomyces</taxon>
    </lineage>
</organism>
<reference evidence="1 2" key="1">
    <citation type="submission" date="2024-06" db="EMBL/GenBank/DDBJ databases">
        <title>The Natural Products Discovery Center: Release of the First 8490 Sequenced Strains for Exploring Actinobacteria Biosynthetic Diversity.</title>
        <authorList>
            <person name="Kalkreuter E."/>
            <person name="Kautsar S.A."/>
            <person name="Yang D."/>
            <person name="Bader C.D."/>
            <person name="Teijaro C.N."/>
            <person name="Fluegel L."/>
            <person name="Davis C.M."/>
            <person name="Simpson J.R."/>
            <person name="Lauterbach L."/>
            <person name="Steele A.D."/>
            <person name="Gui C."/>
            <person name="Meng S."/>
            <person name="Li G."/>
            <person name="Viehrig K."/>
            <person name="Ye F."/>
            <person name="Su P."/>
            <person name="Kiefer A.F."/>
            <person name="Nichols A."/>
            <person name="Cepeda A.J."/>
            <person name="Yan W."/>
            <person name="Fan B."/>
            <person name="Jiang Y."/>
            <person name="Adhikari A."/>
            <person name="Zheng C.-J."/>
            <person name="Schuster L."/>
            <person name="Cowan T.M."/>
            <person name="Smanski M.J."/>
            <person name="Chevrette M.G."/>
            <person name="De Carvalho L.P.S."/>
            <person name="Shen B."/>
        </authorList>
    </citation>
    <scope>NUCLEOTIDE SEQUENCE [LARGE SCALE GENOMIC DNA]</scope>
    <source>
        <strain evidence="1 2">NPDC047833</strain>
    </source>
</reference>
<evidence type="ECO:0000313" key="1">
    <source>
        <dbReference type="EMBL" id="MEW2361238.1"/>
    </source>
</evidence>
<comment type="caution">
    <text evidence="1">The sequence shown here is derived from an EMBL/GenBank/DDBJ whole genome shotgun (WGS) entry which is preliminary data.</text>
</comment>
<gene>
    <name evidence="1" type="ORF">AB0887_04580</name>
</gene>
<dbReference type="RefSeq" id="WP_359776172.1">
    <property type="nucleotide sequence ID" value="NZ_JBEYRR010000003.1"/>
</dbReference>
<sequence length="245" mass="27344">MDFDSLLSGLPGAAPLSGMEAAWRWSPNPMFTFTAALSADREHLLQVNVRGAHNEDLVREMLAFGRERSSEFVGTGVQMCALDGFRHEGSPFDTVGVAAPKVHGYHANENPELNAVTYALFPAYHTEISGRETEEEAWGRFRKMLQPNKLDRAPVPFVKMRYDNTRTRSHSTGNERGFAQVSTLQRELGLLDGAEGSFVEWENRHGQVRRAEWAGGVCAVTFDGQERREMTVAELQELGRTDVDS</sequence>
<dbReference type="EMBL" id="JBEYRS010000001">
    <property type="protein sequence ID" value="MEW2361238.1"/>
    <property type="molecule type" value="Genomic_DNA"/>
</dbReference>
<keyword evidence="2" id="KW-1185">Reference proteome</keyword>
<protein>
    <submittedName>
        <fullName evidence="1">Uncharacterized protein</fullName>
    </submittedName>
</protein>